<evidence type="ECO:0000256" key="2">
    <source>
        <dbReference type="ARBA" id="ARBA00022703"/>
    </source>
</evidence>
<evidence type="ECO:0000256" key="8">
    <source>
        <dbReference type="ARBA" id="ARBA00023180"/>
    </source>
</evidence>
<dbReference type="GO" id="GO:0036462">
    <property type="term" value="P:TRAIL-activated apoptotic signaling pathway"/>
    <property type="evidence" value="ECO:0007669"/>
    <property type="project" value="TreeGrafter"/>
</dbReference>
<dbReference type="InterPro" id="IPR000488">
    <property type="entry name" value="Death_dom"/>
</dbReference>
<comment type="caution">
    <text evidence="9">Lacks conserved residue(s) required for the propagation of feature annotation.</text>
</comment>
<feature type="domain" description="TNFR-Cys" evidence="14">
    <location>
        <begin position="79"/>
        <end position="120"/>
    </location>
</feature>
<dbReference type="PANTHER" id="PTHR46330">
    <property type="entry name" value="TUMOR NECROSIS FACTOR RECEPTOR SUPERFAMILY MEMBER 10B"/>
    <property type="match status" value="1"/>
</dbReference>
<keyword evidence="16" id="KW-1185">Reference proteome</keyword>
<feature type="region of interest" description="Disordered" evidence="10">
    <location>
        <begin position="264"/>
        <end position="299"/>
    </location>
</feature>
<evidence type="ECO:0000256" key="6">
    <source>
        <dbReference type="ARBA" id="ARBA00023157"/>
    </source>
</evidence>
<feature type="disulfide bond" evidence="9">
    <location>
        <begin position="99"/>
        <end position="112"/>
    </location>
</feature>
<evidence type="ECO:0000259" key="13">
    <source>
        <dbReference type="PROSITE" id="PS50017"/>
    </source>
</evidence>
<feature type="repeat" description="TNFR-Cys" evidence="9">
    <location>
        <begin position="121"/>
        <end position="161"/>
    </location>
</feature>
<dbReference type="GO" id="GO:0009986">
    <property type="term" value="C:cell surface"/>
    <property type="evidence" value="ECO:0007669"/>
    <property type="project" value="TreeGrafter"/>
</dbReference>
<keyword evidence="6 9" id="KW-1015">Disulfide bond</keyword>
<keyword evidence="7" id="KW-0675">Receptor</keyword>
<feature type="chain" id="PRO_5041915804" description="Tumor necrosis factor receptor superfamily member 10B-like" evidence="12">
    <location>
        <begin position="38"/>
        <end position="424"/>
    </location>
</feature>
<dbReference type="GO" id="GO:0043065">
    <property type="term" value="P:positive regulation of apoptotic process"/>
    <property type="evidence" value="ECO:0007669"/>
    <property type="project" value="TreeGrafter"/>
</dbReference>
<evidence type="ECO:0000259" key="14">
    <source>
        <dbReference type="PROSITE" id="PS50050"/>
    </source>
</evidence>
<evidence type="ECO:0008006" key="17">
    <source>
        <dbReference type="Google" id="ProtNLM"/>
    </source>
</evidence>
<dbReference type="PROSITE" id="PS50050">
    <property type="entry name" value="TNFR_NGFR_2"/>
    <property type="match status" value="2"/>
</dbReference>
<evidence type="ECO:0000256" key="7">
    <source>
        <dbReference type="ARBA" id="ARBA00023170"/>
    </source>
</evidence>
<dbReference type="InterPro" id="IPR001368">
    <property type="entry name" value="TNFR/NGFR_Cys_rich_reg"/>
</dbReference>
<evidence type="ECO:0000256" key="3">
    <source>
        <dbReference type="ARBA" id="ARBA00022729"/>
    </source>
</evidence>
<dbReference type="Pfam" id="PF00020">
    <property type="entry name" value="TNFR_c6"/>
    <property type="match status" value="2"/>
</dbReference>
<organism evidence="15 16">
    <name type="scientific">Aldrovandia affinis</name>
    <dbReference type="NCBI Taxonomy" id="143900"/>
    <lineage>
        <taxon>Eukaryota</taxon>
        <taxon>Metazoa</taxon>
        <taxon>Chordata</taxon>
        <taxon>Craniata</taxon>
        <taxon>Vertebrata</taxon>
        <taxon>Euteleostomi</taxon>
        <taxon>Actinopterygii</taxon>
        <taxon>Neopterygii</taxon>
        <taxon>Teleostei</taxon>
        <taxon>Notacanthiformes</taxon>
        <taxon>Halosauridae</taxon>
        <taxon>Aldrovandia</taxon>
    </lineage>
</organism>
<dbReference type="InterPro" id="IPR052491">
    <property type="entry name" value="TNFRSF10"/>
</dbReference>
<keyword evidence="8" id="KW-0325">Glycoprotein</keyword>
<feature type="disulfide bond" evidence="9">
    <location>
        <begin position="122"/>
        <end position="137"/>
    </location>
</feature>
<feature type="signal peptide" evidence="12">
    <location>
        <begin position="1"/>
        <end position="37"/>
    </location>
</feature>
<dbReference type="SUPFAM" id="SSF47986">
    <property type="entry name" value="DEATH domain"/>
    <property type="match status" value="1"/>
</dbReference>
<sequence>MRRRWSSDFLFGMSAMKCCHHLFILAFILAVAKELNAGPIFCRENLEYQHNNFCCSNCPAGTYVKTACERGGERGTCEACPLNQQYTEHPNGLNACLQCTKCRKDQVVTGVCTSTKDTECQCKAGTFCAPDQACEVCKKCTRCKADEEAVKNCTTTSNRVCKQKPPTTSASSNTAVTVTVVFAMVIVLCCIGGIGVFCWRKQKSRKRTDVCSDPSEVAVIKTGEDGERTMEERQNLRNAGLEGPQPETQPFLEEILPVGAKPRAVEEEDRGLGDSLPNTTSSSQTSLTTHPTALPSNSCPHPCLETQGQPAARGESWLPRLIPVNGEESLRKAFDVIEENLPCDQRNKFFRYIGLSDNAIHDPDRFTTGDRVYKLLTTWMEKEGLKADINDLIQALWSLGLRLCAETVNLQVTELGYFKKDETS</sequence>
<dbReference type="AlphaFoldDB" id="A0AAD7S6S4"/>
<evidence type="ECO:0000256" key="4">
    <source>
        <dbReference type="ARBA" id="ARBA00022737"/>
    </source>
</evidence>
<feature type="repeat" description="TNFR-Cys" evidence="9">
    <location>
        <begin position="79"/>
        <end position="120"/>
    </location>
</feature>
<dbReference type="Gene3D" id="1.10.533.10">
    <property type="entry name" value="Death Domain, Fas"/>
    <property type="match status" value="1"/>
</dbReference>
<feature type="disulfide bond" evidence="9">
    <location>
        <begin position="140"/>
        <end position="153"/>
    </location>
</feature>
<dbReference type="PANTHER" id="PTHR46330:SF6">
    <property type="entry name" value="HEMATOPOIETIC DEATH RECEPTOR-RELATED"/>
    <property type="match status" value="1"/>
</dbReference>
<dbReference type="Pfam" id="PF00531">
    <property type="entry name" value="Death"/>
    <property type="match status" value="1"/>
</dbReference>
<name>A0AAD7S6S4_9TELE</name>
<keyword evidence="3 12" id="KW-0732">Signal</keyword>
<feature type="transmembrane region" description="Helical" evidence="11">
    <location>
        <begin position="175"/>
        <end position="199"/>
    </location>
</feature>
<evidence type="ECO:0000256" key="1">
    <source>
        <dbReference type="ARBA" id="ARBA00004370"/>
    </source>
</evidence>
<feature type="domain" description="Death" evidence="13">
    <location>
        <begin position="348"/>
        <end position="412"/>
    </location>
</feature>
<keyword evidence="11" id="KW-1133">Transmembrane helix</keyword>
<evidence type="ECO:0000256" key="5">
    <source>
        <dbReference type="ARBA" id="ARBA00023136"/>
    </source>
</evidence>
<keyword evidence="5 11" id="KW-0472">Membrane</keyword>
<keyword evidence="2" id="KW-0053">Apoptosis</keyword>
<dbReference type="GO" id="GO:0004888">
    <property type="term" value="F:transmembrane signaling receptor activity"/>
    <property type="evidence" value="ECO:0007669"/>
    <property type="project" value="UniProtKB-ARBA"/>
</dbReference>
<dbReference type="InterPro" id="IPR011029">
    <property type="entry name" value="DEATH-like_dom_sf"/>
</dbReference>
<comment type="caution">
    <text evidence="15">The sequence shown here is derived from an EMBL/GenBank/DDBJ whole genome shotgun (WGS) entry which is preliminary data.</text>
</comment>
<keyword evidence="11" id="KW-0812">Transmembrane</keyword>
<dbReference type="EMBL" id="JAINUG010000102">
    <property type="protein sequence ID" value="KAJ8396969.1"/>
    <property type="molecule type" value="Genomic_DNA"/>
</dbReference>
<dbReference type="CDD" id="cd10580">
    <property type="entry name" value="TNFRSF10"/>
    <property type="match status" value="1"/>
</dbReference>
<protein>
    <recommendedName>
        <fullName evidence="17">Tumor necrosis factor receptor superfamily member 10B-like</fullName>
    </recommendedName>
</protein>
<evidence type="ECO:0000256" key="9">
    <source>
        <dbReference type="PROSITE-ProRule" id="PRU00206"/>
    </source>
</evidence>
<feature type="disulfide bond" evidence="9">
    <location>
        <begin position="143"/>
        <end position="161"/>
    </location>
</feature>
<dbReference type="Gene3D" id="2.10.50.10">
    <property type="entry name" value="Tumor Necrosis Factor Receptor, subunit A, domain 2"/>
    <property type="match status" value="2"/>
</dbReference>
<evidence type="ECO:0000313" key="16">
    <source>
        <dbReference type="Proteomes" id="UP001221898"/>
    </source>
</evidence>
<reference evidence="15" key="1">
    <citation type="journal article" date="2023" name="Science">
        <title>Genome structures resolve the early diversification of teleost fishes.</title>
        <authorList>
            <person name="Parey E."/>
            <person name="Louis A."/>
            <person name="Montfort J."/>
            <person name="Bouchez O."/>
            <person name="Roques C."/>
            <person name="Iampietro C."/>
            <person name="Lluch J."/>
            <person name="Castinel A."/>
            <person name="Donnadieu C."/>
            <person name="Desvignes T."/>
            <person name="Floi Bucao C."/>
            <person name="Jouanno E."/>
            <person name="Wen M."/>
            <person name="Mejri S."/>
            <person name="Dirks R."/>
            <person name="Jansen H."/>
            <person name="Henkel C."/>
            <person name="Chen W.J."/>
            <person name="Zahm M."/>
            <person name="Cabau C."/>
            <person name="Klopp C."/>
            <person name="Thompson A.W."/>
            <person name="Robinson-Rechavi M."/>
            <person name="Braasch I."/>
            <person name="Lecointre G."/>
            <person name="Bobe J."/>
            <person name="Postlethwait J.H."/>
            <person name="Berthelot C."/>
            <person name="Roest Crollius H."/>
            <person name="Guiguen Y."/>
        </authorList>
    </citation>
    <scope>NUCLEOTIDE SEQUENCE</scope>
    <source>
        <strain evidence="15">NC1722</strain>
    </source>
</reference>
<comment type="subcellular location">
    <subcellularLocation>
        <location evidence="1">Membrane</location>
    </subcellularLocation>
</comment>
<accession>A0AAD7S6S4</accession>
<dbReference type="FunFam" id="2.10.50.10:FF:000004">
    <property type="entry name" value="Tumor necrosis factor receptor superfamily member 6"/>
    <property type="match status" value="1"/>
</dbReference>
<feature type="compositionally biased region" description="Low complexity" evidence="10">
    <location>
        <begin position="275"/>
        <end position="292"/>
    </location>
</feature>
<dbReference type="InterPro" id="IPR034024">
    <property type="entry name" value="TNFRSF10_N"/>
</dbReference>
<dbReference type="SMART" id="SM00208">
    <property type="entry name" value="TNFR"/>
    <property type="match status" value="3"/>
</dbReference>
<evidence type="ECO:0000256" key="10">
    <source>
        <dbReference type="SAM" id="MobiDB-lite"/>
    </source>
</evidence>
<feature type="domain" description="TNFR-Cys" evidence="14">
    <location>
        <begin position="121"/>
        <end position="161"/>
    </location>
</feature>
<evidence type="ECO:0000313" key="15">
    <source>
        <dbReference type="EMBL" id="KAJ8396969.1"/>
    </source>
</evidence>
<gene>
    <name evidence="15" type="ORF">AAFF_G00012920</name>
</gene>
<evidence type="ECO:0000256" key="11">
    <source>
        <dbReference type="SAM" id="Phobius"/>
    </source>
</evidence>
<dbReference type="SUPFAM" id="SSF57586">
    <property type="entry name" value="TNF receptor-like"/>
    <property type="match status" value="2"/>
</dbReference>
<proteinExistence type="predicted"/>
<keyword evidence="4" id="KW-0677">Repeat</keyword>
<dbReference type="PROSITE" id="PS50017">
    <property type="entry name" value="DEATH_DOMAIN"/>
    <property type="match status" value="1"/>
</dbReference>
<dbReference type="Proteomes" id="UP001221898">
    <property type="component" value="Unassembled WGS sequence"/>
</dbReference>
<feature type="disulfide bond" evidence="9">
    <location>
        <begin position="102"/>
        <end position="120"/>
    </location>
</feature>
<evidence type="ECO:0000256" key="12">
    <source>
        <dbReference type="SAM" id="SignalP"/>
    </source>
</evidence>
<dbReference type="GO" id="GO:0005886">
    <property type="term" value="C:plasma membrane"/>
    <property type="evidence" value="ECO:0007669"/>
    <property type="project" value="TreeGrafter"/>
</dbReference>